<dbReference type="Gene3D" id="1.10.10.10">
    <property type="entry name" value="Winged helix-like DNA-binding domain superfamily/Winged helix DNA-binding domain"/>
    <property type="match status" value="1"/>
</dbReference>
<evidence type="ECO:0000256" key="1">
    <source>
        <dbReference type="ARBA" id="ARBA00023015"/>
    </source>
</evidence>
<dbReference type="RefSeq" id="WP_378614678.1">
    <property type="nucleotide sequence ID" value="NZ_JBHSAX010000019.1"/>
</dbReference>
<keyword evidence="2" id="KW-0238">DNA-binding</keyword>
<comment type="caution">
    <text evidence="6">The sequence shown here is derived from an EMBL/GenBank/DDBJ whole genome shotgun (WGS) entry which is preliminary data.</text>
</comment>
<feature type="domain" description="IclR-ED" evidence="5">
    <location>
        <begin position="61"/>
        <end position="284"/>
    </location>
</feature>
<dbReference type="InterPro" id="IPR036388">
    <property type="entry name" value="WH-like_DNA-bd_sf"/>
</dbReference>
<dbReference type="PROSITE" id="PS51077">
    <property type="entry name" value="HTH_ICLR"/>
    <property type="match status" value="1"/>
</dbReference>
<dbReference type="InterPro" id="IPR005471">
    <property type="entry name" value="Tscrpt_reg_IclR_N"/>
</dbReference>
<proteinExistence type="predicted"/>
<dbReference type="InterPro" id="IPR014757">
    <property type="entry name" value="Tscrpt_reg_IclR_C"/>
</dbReference>
<dbReference type="SUPFAM" id="SSF55781">
    <property type="entry name" value="GAF domain-like"/>
    <property type="match status" value="1"/>
</dbReference>
<dbReference type="Pfam" id="PF09339">
    <property type="entry name" value="HTH_IclR"/>
    <property type="match status" value="1"/>
</dbReference>
<feature type="domain" description="HTH iclR-type" evidence="4">
    <location>
        <begin position="6"/>
        <end position="67"/>
    </location>
</feature>
<evidence type="ECO:0000313" key="7">
    <source>
        <dbReference type="Proteomes" id="UP001595696"/>
    </source>
</evidence>
<evidence type="ECO:0000313" key="6">
    <source>
        <dbReference type="EMBL" id="MFC3964909.1"/>
    </source>
</evidence>
<keyword evidence="1" id="KW-0805">Transcription regulation</keyword>
<dbReference type="PANTHER" id="PTHR30136:SF24">
    <property type="entry name" value="HTH-TYPE TRANSCRIPTIONAL REPRESSOR ALLR"/>
    <property type="match status" value="1"/>
</dbReference>
<dbReference type="PROSITE" id="PS51078">
    <property type="entry name" value="ICLR_ED"/>
    <property type="match status" value="1"/>
</dbReference>
<accession>A0ABV8DZ33</accession>
<dbReference type="EMBL" id="JBHSAX010000019">
    <property type="protein sequence ID" value="MFC3964909.1"/>
    <property type="molecule type" value="Genomic_DNA"/>
</dbReference>
<dbReference type="InterPro" id="IPR029016">
    <property type="entry name" value="GAF-like_dom_sf"/>
</dbReference>
<reference evidence="7" key="1">
    <citation type="journal article" date="2019" name="Int. J. Syst. Evol. Microbiol.">
        <title>The Global Catalogue of Microorganisms (GCM) 10K type strain sequencing project: providing services to taxonomists for standard genome sequencing and annotation.</title>
        <authorList>
            <consortium name="The Broad Institute Genomics Platform"/>
            <consortium name="The Broad Institute Genome Sequencing Center for Infectious Disease"/>
            <person name="Wu L."/>
            <person name="Ma J."/>
        </authorList>
    </citation>
    <scope>NUCLEOTIDE SEQUENCE [LARGE SCALE GENOMIC DNA]</scope>
    <source>
        <strain evidence="7">CGMCC 4.7330</strain>
    </source>
</reference>
<keyword evidence="7" id="KW-1185">Reference proteome</keyword>
<dbReference type="SUPFAM" id="SSF46785">
    <property type="entry name" value="Winged helix' DNA-binding domain"/>
    <property type="match status" value="1"/>
</dbReference>
<dbReference type="InterPro" id="IPR036390">
    <property type="entry name" value="WH_DNA-bd_sf"/>
</dbReference>
<dbReference type="SMART" id="SM00346">
    <property type="entry name" value="HTH_ICLR"/>
    <property type="match status" value="1"/>
</dbReference>
<evidence type="ECO:0000256" key="3">
    <source>
        <dbReference type="ARBA" id="ARBA00023163"/>
    </source>
</evidence>
<evidence type="ECO:0000256" key="2">
    <source>
        <dbReference type="ARBA" id="ARBA00023125"/>
    </source>
</evidence>
<dbReference type="Proteomes" id="UP001595696">
    <property type="component" value="Unassembled WGS sequence"/>
</dbReference>
<organism evidence="6 7">
    <name type="scientific">Nocardia jiangsuensis</name>
    <dbReference type="NCBI Taxonomy" id="1691563"/>
    <lineage>
        <taxon>Bacteria</taxon>
        <taxon>Bacillati</taxon>
        <taxon>Actinomycetota</taxon>
        <taxon>Actinomycetes</taxon>
        <taxon>Mycobacteriales</taxon>
        <taxon>Nocardiaceae</taxon>
        <taxon>Nocardia</taxon>
    </lineage>
</organism>
<name>A0ABV8DZ33_9NOCA</name>
<gene>
    <name evidence="6" type="ORF">ACFO0B_23225</name>
</gene>
<keyword evidence="3" id="KW-0804">Transcription</keyword>
<dbReference type="InterPro" id="IPR050707">
    <property type="entry name" value="HTH_MetabolicPath_Reg"/>
</dbReference>
<protein>
    <submittedName>
        <fullName evidence="6">Helix-turn-helix domain-containing protein</fullName>
    </submittedName>
</protein>
<evidence type="ECO:0000259" key="5">
    <source>
        <dbReference type="PROSITE" id="PS51078"/>
    </source>
</evidence>
<dbReference type="PANTHER" id="PTHR30136">
    <property type="entry name" value="HELIX-TURN-HELIX TRANSCRIPTIONAL REGULATOR, ICLR FAMILY"/>
    <property type="match status" value="1"/>
</dbReference>
<sequence>MDRSPSPPTRRVLDVLTLLADAAEALPVAAVADRLGLARATVTAILAELDAAGWAQRDAERRYRLGPAPAALLGAAPDTGVAEALAALVARTGAGATLSRVDSDGITVLAVRHGPDRDIAGVPLGHRIPIRFPVGAAVLPWRPKAELRRWLATAPDAERAAALPELVRARGVAVFGPRAEDANTVELLADLLTALGPEMLEPRLRTRTLRGLSELTGRPYTAADLDSADPLPVSYLAAPVFAGDTATHEVQLGPLRSAVTRAERDAYVAATIAAAQRISAALGSAH</sequence>
<dbReference type="Gene3D" id="3.30.450.40">
    <property type="match status" value="1"/>
</dbReference>
<evidence type="ECO:0000259" key="4">
    <source>
        <dbReference type="PROSITE" id="PS51077"/>
    </source>
</evidence>